<dbReference type="PANTHER" id="PTHR14389">
    <property type="entry name" value="SI:CH1073-475A24.1"/>
    <property type="match status" value="1"/>
</dbReference>
<dbReference type="Gene3D" id="2.40.10.10">
    <property type="entry name" value="Trypsin-like serine proteases"/>
    <property type="match status" value="2"/>
</dbReference>
<dbReference type="EMBL" id="JACJTU010000007">
    <property type="protein sequence ID" value="MBD2734082.1"/>
    <property type="molecule type" value="Genomic_DNA"/>
</dbReference>
<dbReference type="Pfam" id="PF13365">
    <property type="entry name" value="Trypsin_2"/>
    <property type="match status" value="1"/>
</dbReference>
<protein>
    <submittedName>
        <fullName evidence="1">Trypsin-like peptidase domain-containing protein</fullName>
    </submittedName>
</protein>
<dbReference type="InterPro" id="IPR009003">
    <property type="entry name" value="Peptidase_S1_PA"/>
</dbReference>
<gene>
    <name evidence="1" type="ORF">H6H03_09155</name>
</gene>
<evidence type="ECO:0000313" key="1">
    <source>
        <dbReference type="EMBL" id="MBD2734082.1"/>
    </source>
</evidence>
<dbReference type="PANTHER" id="PTHR14389:SF3">
    <property type="entry name" value="PROTEIN FAM111A-LIKE"/>
    <property type="match status" value="1"/>
</dbReference>
<dbReference type="SUPFAM" id="SSF50494">
    <property type="entry name" value="Trypsin-like serine proteases"/>
    <property type="match status" value="1"/>
</dbReference>
<comment type="caution">
    <text evidence="1">The sequence shown here is derived from an EMBL/GenBank/DDBJ whole genome shotgun (WGS) entry which is preliminary data.</text>
</comment>
<reference evidence="1 2" key="1">
    <citation type="journal article" date="2020" name="ISME J.">
        <title>Comparative genomics reveals insights into cyanobacterial evolution and habitat adaptation.</title>
        <authorList>
            <person name="Chen M.Y."/>
            <person name="Teng W.K."/>
            <person name="Zhao L."/>
            <person name="Hu C.X."/>
            <person name="Zhou Y.K."/>
            <person name="Han B.P."/>
            <person name="Song L.R."/>
            <person name="Shu W.S."/>
        </authorList>
    </citation>
    <scope>NUCLEOTIDE SEQUENCE [LARGE SCALE GENOMIC DNA]</scope>
    <source>
        <strain evidence="1 2">FACHB-159</strain>
    </source>
</reference>
<accession>A0ABR8K7E3</accession>
<evidence type="ECO:0000313" key="2">
    <source>
        <dbReference type="Proteomes" id="UP000637383"/>
    </source>
</evidence>
<name>A0ABR8K7E3_9NOSO</name>
<organism evidence="1 2">
    <name type="scientific">Nostoc paludosum FACHB-159</name>
    <dbReference type="NCBI Taxonomy" id="2692908"/>
    <lineage>
        <taxon>Bacteria</taxon>
        <taxon>Bacillati</taxon>
        <taxon>Cyanobacteriota</taxon>
        <taxon>Cyanophyceae</taxon>
        <taxon>Nostocales</taxon>
        <taxon>Nostocaceae</taxon>
        <taxon>Nostoc</taxon>
    </lineage>
</organism>
<sequence length="444" mass="50370">MSINITPSRSKILYNWFLPTRLLRERLNVSSIPINRQQEQLLESIDPGDLVEIINSRFDVNPTSRINAVFGNPDFLPFSFLELGVRRGAAVCRIVRNFSEPFRQEIVNVVSEFEQELKNNNQDILTRQEIEEIFSMSEKEQGFADDFFPNLAEASPSNVLQDPERFSKLLPIPIGTGFLVGNSYLLTNHHVLPERKICHEIIAEFGYDQDGLGRKIPPIAYKLDTNPETGFFETNENLDYTLVKLQDKPVDPDFSILGRAGDRFGWITLDENPTRIAPPVDETKIQNLQSDGFEIRIPQGKSMEGEPVNIIQHPKGKRKQVILSSNRVTEIYKQFIQYQADADFSSSGSPVFNQQWQLVALHHAAVAENDTNTMFEITAEEGVRTCEIVKDLKAKMEQYNAEADLGPEQKSNPQSQKIQTFITNFVDTVEKKAESNPTYQAAAS</sequence>
<dbReference type="RefSeq" id="WP_190954805.1">
    <property type="nucleotide sequence ID" value="NZ_JACJTU010000007.1"/>
</dbReference>
<dbReference type="Proteomes" id="UP000637383">
    <property type="component" value="Unassembled WGS sequence"/>
</dbReference>
<dbReference type="InterPro" id="IPR043504">
    <property type="entry name" value="Peptidase_S1_PA_chymotrypsin"/>
</dbReference>
<keyword evidence="2" id="KW-1185">Reference proteome</keyword>
<proteinExistence type="predicted"/>